<comment type="catalytic activity">
    <reaction evidence="7 8">
        <text>5-phospho-alpha-D-ribose 1-diphosphate + nicotinate + ATP + H2O = nicotinate beta-D-ribonucleotide + ADP + phosphate + diphosphate</text>
        <dbReference type="Rhea" id="RHEA:36163"/>
        <dbReference type="ChEBI" id="CHEBI:15377"/>
        <dbReference type="ChEBI" id="CHEBI:30616"/>
        <dbReference type="ChEBI" id="CHEBI:32544"/>
        <dbReference type="ChEBI" id="CHEBI:33019"/>
        <dbReference type="ChEBI" id="CHEBI:43474"/>
        <dbReference type="ChEBI" id="CHEBI:57502"/>
        <dbReference type="ChEBI" id="CHEBI:58017"/>
        <dbReference type="ChEBI" id="CHEBI:456216"/>
        <dbReference type="EC" id="6.3.4.21"/>
    </reaction>
</comment>
<dbReference type="Proteomes" id="UP000048908">
    <property type="component" value="Unassembled WGS sequence"/>
</dbReference>
<dbReference type="Pfam" id="PF17767">
    <property type="entry name" value="NAPRTase_N"/>
    <property type="match status" value="1"/>
</dbReference>
<dbReference type="STRING" id="282197.SAMN04488517_102573"/>
<dbReference type="HAMAP" id="MF_00570">
    <property type="entry name" value="NAPRTase"/>
    <property type="match status" value="1"/>
</dbReference>
<dbReference type="EC" id="6.3.4.21" evidence="3 7"/>
<evidence type="ECO:0000259" key="10">
    <source>
        <dbReference type="Pfam" id="PF17767"/>
    </source>
</evidence>
<evidence type="ECO:0000256" key="1">
    <source>
        <dbReference type="ARBA" id="ARBA00004952"/>
    </source>
</evidence>
<dbReference type="InterPro" id="IPR041525">
    <property type="entry name" value="N/Namide_PRibTrfase"/>
</dbReference>
<proteinExistence type="inferred from homology"/>
<keyword evidence="5 7" id="KW-0436">Ligase</keyword>
<evidence type="ECO:0000256" key="6">
    <source>
        <dbReference type="ARBA" id="ARBA00022642"/>
    </source>
</evidence>
<comment type="PTM">
    <text evidence="7 8">Transiently phosphorylated on a His residue during the reaction cycle. Phosphorylation strongly increases the affinity for substrates and increases the rate of nicotinate D-ribonucleotide production. Dephosphorylation regenerates the low-affinity form of the enzyme, leading to product release.</text>
</comment>
<protein>
    <recommendedName>
        <fullName evidence="3 7">Nicotinate phosphoribosyltransferase</fullName>
        <shortName evidence="7">NAPRTase</shortName>
        <ecNumber evidence="3 7">6.3.4.21</ecNumber>
    </recommendedName>
</protein>
<dbReference type="GO" id="GO:0016757">
    <property type="term" value="F:glycosyltransferase activity"/>
    <property type="evidence" value="ECO:0007669"/>
    <property type="project" value="UniProtKB-KW"/>
</dbReference>
<dbReference type="GO" id="GO:0004516">
    <property type="term" value="F:nicotinate phosphoribosyltransferase activity"/>
    <property type="evidence" value="ECO:0007669"/>
    <property type="project" value="UniProtKB-UniRule"/>
</dbReference>
<evidence type="ECO:0000256" key="4">
    <source>
        <dbReference type="ARBA" id="ARBA00022553"/>
    </source>
</evidence>
<evidence type="ECO:0000256" key="8">
    <source>
        <dbReference type="RuleBase" id="RU003838"/>
    </source>
</evidence>
<keyword evidence="4 7" id="KW-0597">Phosphoprotein</keyword>
<dbReference type="RefSeq" id="WP_177220050.1">
    <property type="nucleotide sequence ID" value="NZ_CXPG01000020.1"/>
</dbReference>
<dbReference type="Gene3D" id="3.20.140.10">
    <property type="entry name" value="nicotinate phosphoribosyltransferase"/>
    <property type="match status" value="1"/>
</dbReference>
<dbReference type="NCBIfam" id="NF003704">
    <property type="entry name" value="PRK05321.1"/>
    <property type="match status" value="1"/>
</dbReference>
<dbReference type="EMBL" id="CXPG01000020">
    <property type="protein sequence ID" value="CTQ33739.1"/>
    <property type="molecule type" value="Genomic_DNA"/>
</dbReference>
<accession>A0A0M6XRI3</accession>
<dbReference type="GO" id="GO:0034355">
    <property type="term" value="P:NAD+ biosynthetic process via the salvage pathway"/>
    <property type="evidence" value="ECO:0007669"/>
    <property type="project" value="TreeGrafter"/>
</dbReference>
<dbReference type="PIRSF" id="PIRSF000484">
    <property type="entry name" value="NAPRT"/>
    <property type="match status" value="1"/>
</dbReference>
<dbReference type="InterPro" id="IPR036068">
    <property type="entry name" value="Nicotinate_pribotase-like_C"/>
</dbReference>
<comment type="similarity">
    <text evidence="2 7 8">Belongs to the NAPRTase family.</text>
</comment>
<keyword evidence="6 7" id="KW-0662">Pyridine nucleotide biosynthesis</keyword>
<comment type="function">
    <text evidence="7 8">Catalyzes the synthesis of beta-nicotinate D-ribonucleotide from nicotinate and 5-phospho-D-ribose 1-phosphate at the expense of ATP.</text>
</comment>
<comment type="pathway">
    <text evidence="1 7 8">Cofactor biosynthesis; NAD(+) biosynthesis; nicotinate D-ribonucleotide from nicotinate: step 1/1.</text>
</comment>
<dbReference type="InterPro" id="IPR007229">
    <property type="entry name" value="Nic_PRibTrfase-Fam"/>
</dbReference>
<name>A0A0M6XRI3_9RHOB</name>
<evidence type="ECO:0000256" key="2">
    <source>
        <dbReference type="ARBA" id="ARBA00010897"/>
    </source>
</evidence>
<feature type="domain" description="Nicotinate phosphoribosyltransferase N-terminal" evidence="10">
    <location>
        <begin position="23"/>
        <end position="146"/>
    </location>
</feature>
<dbReference type="PANTHER" id="PTHR11098:SF1">
    <property type="entry name" value="NICOTINATE PHOSPHORIBOSYLTRANSFERASE"/>
    <property type="match status" value="1"/>
</dbReference>
<evidence type="ECO:0000313" key="12">
    <source>
        <dbReference type="Proteomes" id="UP000048908"/>
    </source>
</evidence>
<feature type="domain" description="Nicotinate/nicotinamide phosphoribosyltransferase" evidence="9">
    <location>
        <begin position="188"/>
        <end position="422"/>
    </location>
</feature>
<evidence type="ECO:0000256" key="7">
    <source>
        <dbReference type="HAMAP-Rule" id="MF_00570"/>
    </source>
</evidence>
<sequence>MIDIATRVWNQRWRIDPIVRSLIDTDFYKLLMCQSVFRNHPDTRVRFSLINRSSDVPLARLIDEGELREQLDHLRSLSLTRGESTWLRGNTFYGKRQMFRPDFMEWFETMRLPPYDLQRVGDQYELTFEGSWPEVMLWEVPALAILMELRSRAVLRDMARFELQVLYARAMTRVWEKVERLRALDGLRLADFGTRRRHSFLWQDWCVQALHEGLGSAFTGTSNCLIAKDRDVEAIGTNAHELPMVYAALAEGDAALARAPYDVLADWQEEHDGNLRIILPDTYGTPGFLRNAPDWLAGWTGIRVDSGDPATGAETAIRWWKERGEDPTEKLVIFSDGLDVAKIEELHARFAGRVRVSFGWGTLLTNDFRGLVAGDALAPFSLVCKAVSADGRPTVKLSDNPRKAMGPSSEVERYKRVFGVGEQVGMEVVV</sequence>
<dbReference type="SUPFAM" id="SSF51690">
    <property type="entry name" value="Nicotinate/Quinolinate PRTase C-terminal domain-like"/>
    <property type="match status" value="1"/>
</dbReference>
<reference evidence="11 12" key="1">
    <citation type="submission" date="2015-07" db="EMBL/GenBank/DDBJ databases">
        <authorList>
            <person name="Noorani M."/>
        </authorList>
    </citation>
    <scope>NUCLEOTIDE SEQUENCE [LARGE SCALE GENOMIC DNA]</scope>
    <source>
        <strain evidence="11 12">CECT 5088</strain>
    </source>
</reference>
<keyword evidence="11" id="KW-0808">Transferase</keyword>
<dbReference type="AlphaFoldDB" id="A0A0M6XRI3"/>
<dbReference type="NCBIfam" id="TIGR01514">
    <property type="entry name" value="NAPRTase"/>
    <property type="match status" value="1"/>
</dbReference>
<dbReference type="InterPro" id="IPR040727">
    <property type="entry name" value="NAPRTase_N"/>
</dbReference>
<evidence type="ECO:0000256" key="5">
    <source>
        <dbReference type="ARBA" id="ARBA00022598"/>
    </source>
</evidence>
<evidence type="ECO:0000259" key="9">
    <source>
        <dbReference type="Pfam" id="PF04095"/>
    </source>
</evidence>
<keyword evidence="12" id="KW-1185">Reference proteome</keyword>
<dbReference type="SUPFAM" id="SSF54675">
    <property type="entry name" value="Nicotinate/Quinolinate PRTase N-terminal domain-like"/>
    <property type="match status" value="1"/>
</dbReference>
<dbReference type="PANTHER" id="PTHR11098">
    <property type="entry name" value="NICOTINATE PHOSPHORIBOSYLTRANSFERASE"/>
    <property type="match status" value="1"/>
</dbReference>
<evidence type="ECO:0000256" key="3">
    <source>
        <dbReference type="ARBA" id="ARBA00013236"/>
    </source>
</evidence>
<dbReference type="UniPathway" id="UPA00253">
    <property type="reaction ID" value="UER00457"/>
</dbReference>
<dbReference type="InterPro" id="IPR006406">
    <property type="entry name" value="Nic_PRibTrfase"/>
</dbReference>
<evidence type="ECO:0000313" key="11">
    <source>
        <dbReference type="EMBL" id="CTQ33739.1"/>
    </source>
</evidence>
<dbReference type="GO" id="GO:0005829">
    <property type="term" value="C:cytosol"/>
    <property type="evidence" value="ECO:0007669"/>
    <property type="project" value="TreeGrafter"/>
</dbReference>
<organism evidence="11 12">
    <name type="scientific">Jannaschia rubra</name>
    <dbReference type="NCBI Taxonomy" id="282197"/>
    <lineage>
        <taxon>Bacteria</taxon>
        <taxon>Pseudomonadati</taxon>
        <taxon>Pseudomonadota</taxon>
        <taxon>Alphaproteobacteria</taxon>
        <taxon>Rhodobacterales</taxon>
        <taxon>Roseobacteraceae</taxon>
        <taxon>Jannaschia</taxon>
    </lineage>
</organism>
<dbReference type="Pfam" id="PF04095">
    <property type="entry name" value="NAPRTase"/>
    <property type="match status" value="1"/>
</dbReference>
<gene>
    <name evidence="7 11" type="primary">pncB</name>
    <name evidence="11" type="ORF">JAN5088_02525</name>
</gene>
<keyword evidence="11" id="KW-0328">Glycosyltransferase</keyword>
<feature type="modified residue" description="Phosphohistidine; by autocatalysis" evidence="7">
    <location>
        <position position="240"/>
    </location>
</feature>